<name>A0A5J9SKW2_9POAL</name>
<accession>A0A5J9SKW2</accession>
<feature type="non-terminal residue" evidence="1">
    <location>
        <position position="1"/>
    </location>
</feature>
<comment type="caution">
    <text evidence="1">The sequence shown here is derived from an EMBL/GenBank/DDBJ whole genome shotgun (WGS) entry which is preliminary data.</text>
</comment>
<proteinExistence type="predicted"/>
<dbReference type="Proteomes" id="UP000324897">
    <property type="component" value="Unassembled WGS sequence"/>
</dbReference>
<reference evidence="1 2" key="1">
    <citation type="journal article" date="2019" name="Sci. Rep.">
        <title>A high-quality genome of Eragrostis curvula grass provides insights into Poaceae evolution and supports new strategies to enhance forage quality.</title>
        <authorList>
            <person name="Carballo J."/>
            <person name="Santos B.A.C.M."/>
            <person name="Zappacosta D."/>
            <person name="Garbus I."/>
            <person name="Selva J.P."/>
            <person name="Gallo C.A."/>
            <person name="Diaz A."/>
            <person name="Albertini E."/>
            <person name="Caccamo M."/>
            <person name="Echenique V."/>
        </authorList>
    </citation>
    <scope>NUCLEOTIDE SEQUENCE [LARGE SCALE GENOMIC DNA]</scope>
    <source>
        <strain evidence="2">cv. Victoria</strain>
        <tissue evidence="1">Leaf</tissue>
    </source>
</reference>
<sequence length="139" mass="15910">MPLMVQGMLSVSVRQTTCRMTGDRCSKAERVATTAKFLTSASDLNHIHMLHARLLCYDHELLHEFTRESNTMKSVPCYCVNESLKNHDFSYKIQRDKVLHAISEAIIWKQCSLMKLINNDIYIPFFLHGSVSSAAIEVF</sequence>
<dbReference type="Gramene" id="TVT99629">
    <property type="protein sequence ID" value="TVT99629"/>
    <property type="gene ID" value="EJB05_54998"/>
</dbReference>
<dbReference type="EMBL" id="RWGY01000694">
    <property type="protein sequence ID" value="TVT99629.1"/>
    <property type="molecule type" value="Genomic_DNA"/>
</dbReference>
<organism evidence="1 2">
    <name type="scientific">Eragrostis curvula</name>
    <name type="common">weeping love grass</name>
    <dbReference type="NCBI Taxonomy" id="38414"/>
    <lineage>
        <taxon>Eukaryota</taxon>
        <taxon>Viridiplantae</taxon>
        <taxon>Streptophyta</taxon>
        <taxon>Embryophyta</taxon>
        <taxon>Tracheophyta</taxon>
        <taxon>Spermatophyta</taxon>
        <taxon>Magnoliopsida</taxon>
        <taxon>Liliopsida</taxon>
        <taxon>Poales</taxon>
        <taxon>Poaceae</taxon>
        <taxon>PACMAD clade</taxon>
        <taxon>Chloridoideae</taxon>
        <taxon>Eragrostideae</taxon>
        <taxon>Eragrostidinae</taxon>
        <taxon>Eragrostis</taxon>
    </lineage>
</organism>
<evidence type="ECO:0000313" key="2">
    <source>
        <dbReference type="Proteomes" id="UP000324897"/>
    </source>
</evidence>
<dbReference type="AlphaFoldDB" id="A0A5J9SKW2"/>
<protein>
    <submittedName>
        <fullName evidence="1">Uncharacterized protein</fullName>
    </submittedName>
</protein>
<keyword evidence="2" id="KW-1185">Reference proteome</keyword>
<gene>
    <name evidence="1" type="ORF">EJB05_54998</name>
</gene>
<evidence type="ECO:0000313" key="1">
    <source>
        <dbReference type="EMBL" id="TVT99629.1"/>
    </source>
</evidence>